<accession>A0A7J4IRN3</accession>
<evidence type="ECO:0000313" key="3">
    <source>
        <dbReference type="EMBL" id="MBS3059071.1"/>
    </source>
</evidence>
<proteinExistence type="predicted"/>
<name>A0A7J4IRN3_9ARCH</name>
<keyword evidence="1" id="KW-1133">Transmembrane helix</keyword>
<reference evidence="3" key="3">
    <citation type="submission" date="2021-05" db="EMBL/GenBank/DDBJ databases">
        <title>Protein family content uncovers lineage relationships and bacterial pathway maintenance mechanisms in DPANN archaea.</title>
        <authorList>
            <person name="Castelle C.J."/>
            <person name="Meheust R."/>
            <person name="Jaffe A.L."/>
            <person name="Seitz K."/>
            <person name="Gong X."/>
            <person name="Baker B.J."/>
            <person name="Banfield J.F."/>
        </authorList>
    </citation>
    <scope>NUCLEOTIDE SEQUENCE</scope>
    <source>
        <strain evidence="3">RIFCSPHIGHO2_01_FULL_GW2011_AR10_43_9</strain>
    </source>
</reference>
<protein>
    <submittedName>
        <fullName evidence="2">Uncharacterized protein</fullName>
    </submittedName>
</protein>
<keyword evidence="1" id="KW-0472">Membrane</keyword>
<evidence type="ECO:0000313" key="4">
    <source>
        <dbReference type="Proteomes" id="UP000577419"/>
    </source>
</evidence>
<reference evidence="3" key="2">
    <citation type="submission" date="2021-03" db="EMBL/GenBank/DDBJ databases">
        <authorList>
            <person name="Jaffe A."/>
        </authorList>
    </citation>
    <scope>NUCLEOTIDE SEQUENCE</scope>
    <source>
        <strain evidence="3">RIFCSPHIGHO2_01_FULL_GW2011_AR10_43_9</strain>
    </source>
</reference>
<dbReference type="EMBL" id="JAGVWF010000020">
    <property type="protein sequence ID" value="MBS3059071.1"/>
    <property type="molecule type" value="Genomic_DNA"/>
</dbReference>
<organism evidence="2 4">
    <name type="scientific">Candidatus Iainarchaeum sp</name>
    <dbReference type="NCBI Taxonomy" id="3101447"/>
    <lineage>
        <taxon>Archaea</taxon>
        <taxon>Candidatus Iainarchaeota</taxon>
        <taxon>Candidatus Iainarchaeia</taxon>
        <taxon>Candidatus Iainarchaeales</taxon>
        <taxon>Candidatus Iainarchaeaceae</taxon>
        <taxon>Candidatus Iainarchaeum</taxon>
    </lineage>
</organism>
<dbReference type="EMBL" id="DUFG01000013">
    <property type="protein sequence ID" value="HIH08158.1"/>
    <property type="molecule type" value="Genomic_DNA"/>
</dbReference>
<gene>
    <name evidence="2" type="ORF">HA237_02180</name>
    <name evidence="3" type="ORF">J4224_01455</name>
</gene>
<dbReference type="Proteomes" id="UP000577419">
    <property type="component" value="Unassembled WGS sequence"/>
</dbReference>
<keyword evidence="1" id="KW-0812">Transmembrane</keyword>
<comment type="caution">
    <text evidence="2">The sequence shown here is derived from an EMBL/GenBank/DDBJ whole genome shotgun (WGS) entry which is preliminary data.</text>
</comment>
<feature type="transmembrane region" description="Helical" evidence="1">
    <location>
        <begin position="79"/>
        <end position="101"/>
    </location>
</feature>
<feature type="transmembrane region" description="Helical" evidence="1">
    <location>
        <begin position="138"/>
        <end position="155"/>
    </location>
</feature>
<reference evidence="4" key="1">
    <citation type="journal article" date="2020" name="bioRxiv">
        <title>A rank-normalized archaeal taxonomy based on genome phylogeny resolves widespread incomplete and uneven classifications.</title>
        <authorList>
            <person name="Rinke C."/>
            <person name="Chuvochina M."/>
            <person name="Mussig A.J."/>
            <person name="Chaumeil P.-A."/>
            <person name="Waite D.W."/>
            <person name="Whitman W.B."/>
            <person name="Parks D.H."/>
            <person name="Hugenholtz P."/>
        </authorList>
    </citation>
    <scope>NUCLEOTIDE SEQUENCE [LARGE SCALE GENOMIC DNA]</scope>
</reference>
<feature type="transmembrane region" description="Helical" evidence="1">
    <location>
        <begin position="47"/>
        <end position="67"/>
    </location>
</feature>
<feature type="transmembrane region" description="Helical" evidence="1">
    <location>
        <begin position="7"/>
        <end position="27"/>
    </location>
</feature>
<evidence type="ECO:0000256" key="1">
    <source>
        <dbReference type="SAM" id="Phobius"/>
    </source>
</evidence>
<evidence type="ECO:0000313" key="2">
    <source>
        <dbReference type="EMBL" id="HIH08158.1"/>
    </source>
</evidence>
<sequence>MNSNQALKVVFLFILSYILLYSLGAVFGALTGFRDWGFTTNIFKLDYFYFLIPIPAFFFMFFLVDWIEQYFETKLTRNFIFPVFFVALALIAYYVAVFWFYCNLFSLAEESVCSANGSSAAMQYVSQTFVSSLLQSPYIIFVLAAVLGWLSKLLVERFE</sequence>
<dbReference type="AlphaFoldDB" id="A0A7J4IRN3"/>
<dbReference type="Proteomes" id="UP000683213">
    <property type="component" value="Unassembled WGS sequence"/>
</dbReference>